<organism evidence="6 7">
    <name type="scientific">Ancylobacter mangrovi</name>
    <dbReference type="NCBI Taxonomy" id="2972472"/>
    <lineage>
        <taxon>Bacteria</taxon>
        <taxon>Pseudomonadati</taxon>
        <taxon>Pseudomonadota</taxon>
        <taxon>Alphaproteobacteria</taxon>
        <taxon>Hyphomicrobiales</taxon>
        <taxon>Xanthobacteraceae</taxon>
        <taxon>Ancylobacter</taxon>
    </lineage>
</organism>
<dbReference type="GO" id="GO:0005524">
    <property type="term" value="F:ATP binding"/>
    <property type="evidence" value="ECO:0007669"/>
    <property type="project" value="UniProtKB-KW"/>
</dbReference>
<dbReference type="Gene3D" id="3.40.50.300">
    <property type="entry name" value="P-loop containing nucleotide triphosphate hydrolases"/>
    <property type="match status" value="1"/>
</dbReference>
<dbReference type="InterPro" id="IPR003593">
    <property type="entry name" value="AAA+_ATPase"/>
</dbReference>
<evidence type="ECO:0000256" key="4">
    <source>
        <dbReference type="ARBA" id="ARBA00022840"/>
    </source>
</evidence>
<accession>A0A9X2PBI2</accession>
<dbReference type="EMBL" id="JANTHZ010000001">
    <property type="protein sequence ID" value="MCS0494359.1"/>
    <property type="molecule type" value="Genomic_DNA"/>
</dbReference>
<evidence type="ECO:0000259" key="5">
    <source>
        <dbReference type="PROSITE" id="PS50893"/>
    </source>
</evidence>
<keyword evidence="2" id="KW-0813">Transport</keyword>
<reference evidence="6" key="1">
    <citation type="submission" date="2022-08" db="EMBL/GenBank/DDBJ databases">
        <authorList>
            <person name="Li F."/>
        </authorList>
    </citation>
    <scope>NUCLEOTIDE SEQUENCE</scope>
    <source>
        <strain evidence="6">MQZ15Z-1</strain>
    </source>
</reference>
<evidence type="ECO:0000313" key="6">
    <source>
        <dbReference type="EMBL" id="MCS0494359.1"/>
    </source>
</evidence>
<name>A0A9X2PBI2_9HYPH</name>
<dbReference type="FunFam" id="3.40.50.300:FF:000133">
    <property type="entry name" value="Spermidine/putrescine import ATP-binding protein PotA"/>
    <property type="match status" value="1"/>
</dbReference>
<dbReference type="GO" id="GO:0022857">
    <property type="term" value="F:transmembrane transporter activity"/>
    <property type="evidence" value="ECO:0007669"/>
    <property type="project" value="InterPro"/>
</dbReference>
<dbReference type="InterPro" id="IPR050093">
    <property type="entry name" value="ABC_SmlMolc_Importer"/>
</dbReference>
<dbReference type="SUPFAM" id="SSF50331">
    <property type="entry name" value="MOP-like"/>
    <property type="match status" value="1"/>
</dbReference>
<proteinExistence type="inferred from homology"/>
<gene>
    <name evidence="6" type="ORF">NVS89_04565</name>
</gene>
<dbReference type="InterPro" id="IPR013611">
    <property type="entry name" value="Transp-assoc_OB_typ2"/>
</dbReference>
<dbReference type="InterPro" id="IPR017871">
    <property type="entry name" value="ABC_transporter-like_CS"/>
</dbReference>
<dbReference type="GO" id="GO:0015847">
    <property type="term" value="P:putrescine transport"/>
    <property type="evidence" value="ECO:0007669"/>
    <property type="project" value="UniProtKB-ARBA"/>
</dbReference>
<dbReference type="Pfam" id="PF08402">
    <property type="entry name" value="TOBE_2"/>
    <property type="match status" value="1"/>
</dbReference>
<dbReference type="Pfam" id="PF00005">
    <property type="entry name" value="ABC_tran"/>
    <property type="match status" value="1"/>
</dbReference>
<dbReference type="InterPro" id="IPR027417">
    <property type="entry name" value="P-loop_NTPase"/>
</dbReference>
<dbReference type="Proteomes" id="UP001151088">
    <property type="component" value="Unassembled WGS sequence"/>
</dbReference>
<dbReference type="SMART" id="SM00382">
    <property type="entry name" value="AAA"/>
    <property type="match status" value="1"/>
</dbReference>
<dbReference type="InterPro" id="IPR003439">
    <property type="entry name" value="ABC_transporter-like_ATP-bd"/>
</dbReference>
<comment type="similarity">
    <text evidence="1">Belongs to the ABC transporter superfamily.</text>
</comment>
<evidence type="ECO:0000256" key="3">
    <source>
        <dbReference type="ARBA" id="ARBA00022741"/>
    </source>
</evidence>
<keyword evidence="3" id="KW-0547">Nucleotide-binding</keyword>
<dbReference type="AlphaFoldDB" id="A0A9X2PBI2"/>
<dbReference type="PANTHER" id="PTHR42781:SF4">
    <property type="entry name" value="SPERMIDINE_PUTRESCINE IMPORT ATP-BINDING PROTEIN POTA"/>
    <property type="match status" value="1"/>
</dbReference>
<dbReference type="SUPFAM" id="SSF52540">
    <property type="entry name" value="P-loop containing nucleoside triphosphate hydrolases"/>
    <property type="match status" value="1"/>
</dbReference>
<dbReference type="GO" id="GO:0043190">
    <property type="term" value="C:ATP-binding cassette (ABC) transporter complex"/>
    <property type="evidence" value="ECO:0007669"/>
    <property type="project" value="InterPro"/>
</dbReference>
<protein>
    <submittedName>
        <fullName evidence="6">ABC transporter ATP-binding protein</fullName>
    </submittedName>
</protein>
<dbReference type="RefSeq" id="WP_258731303.1">
    <property type="nucleotide sequence ID" value="NZ_JANTHZ010000001.1"/>
</dbReference>
<evidence type="ECO:0000313" key="7">
    <source>
        <dbReference type="Proteomes" id="UP001151088"/>
    </source>
</evidence>
<comment type="caution">
    <text evidence="6">The sequence shown here is derived from an EMBL/GenBank/DDBJ whole genome shotgun (WGS) entry which is preliminary data.</text>
</comment>
<dbReference type="PROSITE" id="PS00211">
    <property type="entry name" value="ABC_TRANSPORTER_1"/>
    <property type="match status" value="1"/>
</dbReference>
<keyword evidence="4 6" id="KW-0067">ATP-binding</keyword>
<dbReference type="InterPro" id="IPR008995">
    <property type="entry name" value="Mo/tungstate-bd_C_term_dom"/>
</dbReference>
<dbReference type="PROSITE" id="PS50893">
    <property type="entry name" value="ABC_TRANSPORTER_2"/>
    <property type="match status" value="1"/>
</dbReference>
<dbReference type="PANTHER" id="PTHR42781">
    <property type="entry name" value="SPERMIDINE/PUTRESCINE IMPORT ATP-BINDING PROTEIN POTA"/>
    <property type="match status" value="1"/>
</dbReference>
<evidence type="ECO:0000256" key="1">
    <source>
        <dbReference type="ARBA" id="ARBA00005417"/>
    </source>
</evidence>
<feature type="domain" description="ABC transporter" evidence="5">
    <location>
        <begin position="14"/>
        <end position="244"/>
    </location>
</feature>
<sequence length="347" mass="36460">MHATLDTVPATPAVRFQGVARHFGAIRAVDGVDLSIAPGEFFAMLGPSGSGKTTCLRLIAGFEQPDAGHIEIFGETVEGLPPYRRAVNTVFQDYALFPHLSVGDNVAYGLRVRGVARAERARLAREALALVKLAGMETRRPAQLSGGQRQRVALARALVVRPKVLLLDEPLGALDLKLREEMQSELKGLQRALGLTFVFVTHDQGEALSMADRVAVFNEGRIVQVGPPEEVYERPATRFVAGFVGSANVLEPAQAAALGGAARVSSLRPEKIVLLAPGAPAPEGTGVVEASVTDVSYQGPVRRVAVRDARGLALVVAVPAGAGTVALGQAVRLAVPAGALQPMEGEP</sequence>
<dbReference type="GO" id="GO:0016887">
    <property type="term" value="F:ATP hydrolysis activity"/>
    <property type="evidence" value="ECO:0007669"/>
    <property type="project" value="InterPro"/>
</dbReference>
<keyword evidence="7" id="KW-1185">Reference proteome</keyword>
<evidence type="ECO:0000256" key="2">
    <source>
        <dbReference type="ARBA" id="ARBA00022448"/>
    </source>
</evidence>